<keyword evidence="3" id="KW-1185">Reference proteome</keyword>
<feature type="compositionally biased region" description="Pro residues" evidence="1">
    <location>
        <begin position="161"/>
        <end position="176"/>
    </location>
</feature>
<dbReference type="AlphaFoldDB" id="A0AAV8VK97"/>
<dbReference type="Proteomes" id="UP001159042">
    <property type="component" value="Unassembled WGS sequence"/>
</dbReference>
<dbReference type="EMBL" id="JANEYG010000067">
    <property type="protein sequence ID" value="KAJ8914643.1"/>
    <property type="molecule type" value="Genomic_DNA"/>
</dbReference>
<protein>
    <submittedName>
        <fullName evidence="2">Uncharacterized protein</fullName>
    </submittedName>
</protein>
<feature type="region of interest" description="Disordered" evidence="1">
    <location>
        <begin position="281"/>
        <end position="304"/>
    </location>
</feature>
<evidence type="ECO:0000313" key="3">
    <source>
        <dbReference type="Proteomes" id="UP001159042"/>
    </source>
</evidence>
<organism evidence="2 3">
    <name type="scientific">Exocentrus adspersus</name>
    <dbReference type="NCBI Taxonomy" id="1586481"/>
    <lineage>
        <taxon>Eukaryota</taxon>
        <taxon>Metazoa</taxon>
        <taxon>Ecdysozoa</taxon>
        <taxon>Arthropoda</taxon>
        <taxon>Hexapoda</taxon>
        <taxon>Insecta</taxon>
        <taxon>Pterygota</taxon>
        <taxon>Neoptera</taxon>
        <taxon>Endopterygota</taxon>
        <taxon>Coleoptera</taxon>
        <taxon>Polyphaga</taxon>
        <taxon>Cucujiformia</taxon>
        <taxon>Chrysomeloidea</taxon>
        <taxon>Cerambycidae</taxon>
        <taxon>Lamiinae</taxon>
        <taxon>Acanthocinini</taxon>
        <taxon>Exocentrus</taxon>
    </lineage>
</organism>
<name>A0AAV8VK97_9CUCU</name>
<evidence type="ECO:0000313" key="2">
    <source>
        <dbReference type="EMBL" id="KAJ8914643.1"/>
    </source>
</evidence>
<comment type="caution">
    <text evidence="2">The sequence shown here is derived from an EMBL/GenBank/DDBJ whole genome shotgun (WGS) entry which is preliminary data.</text>
</comment>
<feature type="compositionally biased region" description="Low complexity" evidence="1">
    <location>
        <begin position="144"/>
        <end position="160"/>
    </location>
</feature>
<sequence length="335" mass="38813">MAHQQQPNQLQTENIEPYKLIEIFSIIPEYDETHFGDSRDLTSLIQDLQRMRQIPSESPLTFIARLQTHEAKMLASVNKQPLSEPQKQAQMQLTESMVLNTLLTGLEPKIAQVVRASNPEDMLTAIARVKKELQLNYFEQQKLNRGNNTNNNMPTPMRKPNVPPPTPQPQRPPVIAPNPNFNSPRPPAIQPNPNYFKPNVNRKTFYLNQSREPETQEQINQNYYFTDTRNTSDGYHTADNTVVNSNHYTVNDSEYDNNNENYYTANGFSDNYYVDETFDTTPEYNQDFRPGPQTQSDPPYSRTREPNMTVLQTQFGNMNLDSFDPNLNFPEQRFL</sequence>
<gene>
    <name evidence="2" type="ORF">NQ315_015382</name>
</gene>
<evidence type="ECO:0000256" key="1">
    <source>
        <dbReference type="SAM" id="MobiDB-lite"/>
    </source>
</evidence>
<accession>A0AAV8VK97</accession>
<proteinExistence type="predicted"/>
<reference evidence="2 3" key="1">
    <citation type="journal article" date="2023" name="Insect Mol. Biol.">
        <title>Genome sequencing provides insights into the evolution of gene families encoding plant cell wall-degrading enzymes in longhorned beetles.</title>
        <authorList>
            <person name="Shin N.R."/>
            <person name="Okamura Y."/>
            <person name="Kirsch R."/>
            <person name="Pauchet Y."/>
        </authorList>
    </citation>
    <scope>NUCLEOTIDE SEQUENCE [LARGE SCALE GENOMIC DNA]</scope>
    <source>
        <strain evidence="2">EAD_L_NR</strain>
    </source>
</reference>
<feature type="region of interest" description="Disordered" evidence="1">
    <location>
        <begin position="142"/>
        <end position="182"/>
    </location>
</feature>